<reference evidence="1 2" key="1">
    <citation type="submission" date="2018-08" db="EMBL/GenBank/DDBJ databases">
        <title>Bacillus chawlae sp. nov., Bacillus glennii sp. nov., and Bacillus saganii sp. nov. Isolated from the Vehicle Assembly Building at Kennedy Space Center where the Viking Spacecraft were Assembled.</title>
        <authorList>
            <person name="Seuylemezian A."/>
            <person name="Vaishampayan P."/>
        </authorList>
    </citation>
    <scope>NUCLEOTIDE SEQUENCE [LARGE SCALE GENOMIC DNA]</scope>
    <source>
        <strain evidence="1 2">V47-23a</strain>
    </source>
</reference>
<gene>
    <name evidence="1" type="ORF">D0469_07590</name>
</gene>
<dbReference type="RefSeq" id="WP_117326021.1">
    <property type="nucleotide sequence ID" value="NZ_QVTE01000016.1"/>
</dbReference>
<name>A0A372LQE1_9BACI</name>
<dbReference type="OrthoDB" id="2888094at2"/>
<protein>
    <submittedName>
        <fullName evidence="1">Uncharacterized protein</fullName>
    </submittedName>
</protein>
<organism evidence="1 2">
    <name type="scientific">Peribacillus saganii</name>
    <dbReference type="NCBI Taxonomy" id="2303992"/>
    <lineage>
        <taxon>Bacteria</taxon>
        <taxon>Bacillati</taxon>
        <taxon>Bacillota</taxon>
        <taxon>Bacilli</taxon>
        <taxon>Bacillales</taxon>
        <taxon>Bacillaceae</taxon>
        <taxon>Peribacillus</taxon>
    </lineage>
</organism>
<dbReference type="Proteomes" id="UP000264541">
    <property type="component" value="Unassembled WGS sequence"/>
</dbReference>
<proteinExistence type="predicted"/>
<evidence type="ECO:0000313" key="1">
    <source>
        <dbReference type="EMBL" id="RFU70439.1"/>
    </source>
</evidence>
<sequence>MDEKMIFANNQKELDNKIEQIQQGYEDKYPDKNVEIEFLNPLADDIVFSKNHTTQMIIGIKTVGKE</sequence>
<accession>A0A372LQE1</accession>
<comment type="caution">
    <text evidence="1">The sequence shown here is derived from an EMBL/GenBank/DDBJ whole genome shotgun (WGS) entry which is preliminary data.</text>
</comment>
<dbReference type="AlphaFoldDB" id="A0A372LQE1"/>
<keyword evidence="2" id="KW-1185">Reference proteome</keyword>
<evidence type="ECO:0000313" key="2">
    <source>
        <dbReference type="Proteomes" id="UP000264541"/>
    </source>
</evidence>
<dbReference type="EMBL" id="QVTE01000016">
    <property type="protein sequence ID" value="RFU70439.1"/>
    <property type="molecule type" value="Genomic_DNA"/>
</dbReference>